<evidence type="ECO:0000313" key="2">
    <source>
        <dbReference type="EMBL" id="OQD85140.1"/>
    </source>
</evidence>
<sequence>MRGFRPVAGVTLFLQLSYVHSQELNLNCNVPATSSSEFEVDAVLHGTYHFNVVPSVDAQIGYMSTASANNCIRECAARTDGAKCTWWQGYCVFYHPTATLEPLDGSIYVTYRKTHETNDHPVDQLSQDLANCRTHNLALEDAAIEYLSERDQSQSERDRCTIDLAACESQLSAAQVPVRCNEDDGKTTSVRGKLWKLHCREDAGCLQGPHNIGNKYTLEACVEECAGRADCTFLSYKPSTKACWASQSDQQYSTCSKSYDANYHTVELLD</sequence>
<keyword evidence="1" id="KW-0732">Signal</keyword>
<dbReference type="AlphaFoldDB" id="A0A1V6Q7C9"/>
<evidence type="ECO:0000256" key="1">
    <source>
        <dbReference type="SAM" id="SignalP"/>
    </source>
</evidence>
<organism evidence="2 3">
    <name type="scientific">Penicillium solitum</name>
    <dbReference type="NCBI Taxonomy" id="60172"/>
    <lineage>
        <taxon>Eukaryota</taxon>
        <taxon>Fungi</taxon>
        <taxon>Dikarya</taxon>
        <taxon>Ascomycota</taxon>
        <taxon>Pezizomycotina</taxon>
        <taxon>Eurotiomycetes</taxon>
        <taxon>Eurotiomycetidae</taxon>
        <taxon>Eurotiales</taxon>
        <taxon>Aspergillaceae</taxon>
        <taxon>Penicillium</taxon>
    </lineage>
</organism>
<keyword evidence="3" id="KW-1185">Reference proteome</keyword>
<reference evidence="3" key="1">
    <citation type="journal article" date="2017" name="Nat. Microbiol.">
        <title>Global analysis of biosynthetic gene clusters reveals vast potential of secondary metabolite production in Penicillium species.</title>
        <authorList>
            <person name="Nielsen J.C."/>
            <person name="Grijseels S."/>
            <person name="Prigent S."/>
            <person name="Ji B."/>
            <person name="Dainat J."/>
            <person name="Nielsen K.F."/>
            <person name="Frisvad J.C."/>
            <person name="Workman M."/>
            <person name="Nielsen J."/>
        </authorList>
    </citation>
    <scope>NUCLEOTIDE SEQUENCE [LARGE SCALE GENOMIC DNA]</scope>
    <source>
        <strain evidence="3">IBT 29525</strain>
    </source>
</reference>
<feature type="signal peptide" evidence="1">
    <location>
        <begin position="1"/>
        <end position="21"/>
    </location>
</feature>
<gene>
    <name evidence="2" type="ORF">PENSOL_c108G03308</name>
</gene>
<name>A0A1V6Q7C9_9EURO</name>
<accession>A0A1V6Q7C9</accession>
<evidence type="ECO:0000313" key="3">
    <source>
        <dbReference type="Proteomes" id="UP000191612"/>
    </source>
</evidence>
<feature type="chain" id="PRO_5013003324" description="Apple domain-containing protein" evidence="1">
    <location>
        <begin position="22"/>
        <end position="270"/>
    </location>
</feature>
<proteinExistence type="predicted"/>
<dbReference type="EMBL" id="MDYO01000108">
    <property type="protein sequence ID" value="OQD85140.1"/>
    <property type="molecule type" value="Genomic_DNA"/>
</dbReference>
<evidence type="ECO:0008006" key="4">
    <source>
        <dbReference type="Google" id="ProtNLM"/>
    </source>
</evidence>
<protein>
    <recommendedName>
        <fullName evidence="4">Apple domain-containing protein</fullName>
    </recommendedName>
</protein>
<dbReference type="Proteomes" id="UP000191612">
    <property type="component" value="Unassembled WGS sequence"/>
</dbReference>
<comment type="caution">
    <text evidence="2">The sequence shown here is derived from an EMBL/GenBank/DDBJ whole genome shotgun (WGS) entry which is preliminary data.</text>
</comment>